<dbReference type="Proteomes" id="UP000807306">
    <property type="component" value="Unassembled WGS sequence"/>
</dbReference>
<organism evidence="2 3">
    <name type="scientific">Crepidotus variabilis</name>
    <dbReference type="NCBI Taxonomy" id="179855"/>
    <lineage>
        <taxon>Eukaryota</taxon>
        <taxon>Fungi</taxon>
        <taxon>Dikarya</taxon>
        <taxon>Basidiomycota</taxon>
        <taxon>Agaricomycotina</taxon>
        <taxon>Agaricomycetes</taxon>
        <taxon>Agaricomycetidae</taxon>
        <taxon>Agaricales</taxon>
        <taxon>Agaricineae</taxon>
        <taxon>Crepidotaceae</taxon>
        <taxon>Crepidotus</taxon>
    </lineage>
</organism>
<accession>A0A9P6EH90</accession>
<comment type="caution">
    <text evidence="2">The sequence shown here is derived from an EMBL/GenBank/DDBJ whole genome shotgun (WGS) entry which is preliminary data.</text>
</comment>
<proteinExistence type="predicted"/>
<dbReference type="AlphaFoldDB" id="A0A9P6EH90"/>
<dbReference type="PROSITE" id="PS51257">
    <property type="entry name" value="PROKAR_LIPOPROTEIN"/>
    <property type="match status" value="1"/>
</dbReference>
<keyword evidence="1" id="KW-1133">Transmembrane helix</keyword>
<keyword evidence="3" id="KW-1185">Reference proteome</keyword>
<gene>
    <name evidence="2" type="ORF">CPB83DRAFT_853476</name>
</gene>
<sequence length="99" mass="10640">MYDVGLRGLVLEERLGITILSSSFSWLAICACSNTLFKGTNSQLGGLIPDSCDQQVAGLPCSRDAGLLLSIRHLLQPLHAVVELHLFNPTKKGTTFLGT</sequence>
<dbReference type="EMBL" id="MU157849">
    <property type="protein sequence ID" value="KAF9528944.1"/>
    <property type="molecule type" value="Genomic_DNA"/>
</dbReference>
<protein>
    <submittedName>
        <fullName evidence="2">Uncharacterized protein</fullName>
    </submittedName>
</protein>
<evidence type="ECO:0000313" key="2">
    <source>
        <dbReference type="EMBL" id="KAF9528944.1"/>
    </source>
</evidence>
<evidence type="ECO:0000313" key="3">
    <source>
        <dbReference type="Proteomes" id="UP000807306"/>
    </source>
</evidence>
<evidence type="ECO:0000256" key="1">
    <source>
        <dbReference type="SAM" id="Phobius"/>
    </source>
</evidence>
<name>A0A9P6EH90_9AGAR</name>
<keyword evidence="1" id="KW-0812">Transmembrane</keyword>
<feature type="transmembrane region" description="Helical" evidence="1">
    <location>
        <begin position="15"/>
        <end position="37"/>
    </location>
</feature>
<reference evidence="2" key="1">
    <citation type="submission" date="2020-11" db="EMBL/GenBank/DDBJ databases">
        <authorList>
            <consortium name="DOE Joint Genome Institute"/>
            <person name="Ahrendt S."/>
            <person name="Riley R."/>
            <person name="Andreopoulos W."/>
            <person name="Labutti K."/>
            <person name="Pangilinan J."/>
            <person name="Ruiz-Duenas F.J."/>
            <person name="Barrasa J.M."/>
            <person name="Sanchez-Garcia M."/>
            <person name="Camarero S."/>
            <person name="Miyauchi S."/>
            <person name="Serrano A."/>
            <person name="Linde D."/>
            <person name="Babiker R."/>
            <person name="Drula E."/>
            <person name="Ayuso-Fernandez I."/>
            <person name="Pacheco R."/>
            <person name="Padilla G."/>
            <person name="Ferreira P."/>
            <person name="Barriuso J."/>
            <person name="Kellner H."/>
            <person name="Castanera R."/>
            <person name="Alfaro M."/>
            <person name="Ramirez L."/>
            <person name="Pisabarro A.G."/>
            <person name="Kuo A."/>
            <person name="Tritt A."/>
            <person name="Lipzen A."/>
            <person name="He G."/>
            <person name="Yan M."/>
            <person name="Ng V."/>
            <person name="Cullen D."/>
            <person name="Martin F."/>
            <person name="Rosso M.-N."/>
            <person name="Henrissat B."/>
            <person name="Hibbett D."/>
            <person name="Martinez A.T."/>
            <person name="Grigoriev I.V."/>
        </authorList>
    </citation>
    <scope>NUCLEOTIDE SEQUENCE</scope>
    <source>
        <strain evidence="2">CBS 506.95</strain>
    </source>
</reference>
<keyword evidence="1" id="KW-0472">Membrane</keyword>